<proteinExistence type="predicted"/>
<dbReference type="EMBL" id="UOGD01000095">
    <property type="protein sequence ID" value="VAX18215.1"/>
    <property type="molecule type" value="Genomic_DNA"/>
</dbReference>
<protein>
    <submittedName>
        <fullName evidence="1">Uncharacterized protein</fullName>
    </submittedName>
</protein>
<reference evidence="1" key="1">
    <citation type="submission" date="2018-06" db="EMBL/GenBank/DDBJ databases">
        <authorList>
            <person name="Zhirakovskaya E."/>
        </authorList>
    </citation>
    <scope>NUCLEOTIDE SEQUENCE</scope>
</reference>
<accession>A0A3B1CHH5</accession>
<feature type="non-terminal residue" evidence="1">
    <location>
        <position position="1"/>
    </location>
</feature>
<gene>
    <name evidence="1" type="ORF">MNBD_IGNAVI01-1966</name>
</gene>
<evidence type="ECO:0000313" key="1">
    <source>
        <dbReference type="EMBL" id="VAX18215.1"/>
    </source>
</evidence>
<organism evidence="1">
    <name type="scientific">hydrothermal vent metagenome</name>
    <dbReference type="NCBI Taxonomy" id="652676"/>
    <lineage>
        <taxon>unclassified sequences</taxon>
        <taxon>metagenomes</taxon>
        <taxon>ecological metagenomes</taxon>
    </lineage>
</organism>
<name>A0A3B1CHH5_9ZZZZ</name>
<dbReference type="AlphaFoldDB" id="A0A3B1CHH5"/>
<sequence length="163" mass="19044">QVNISDALKDVEKAEELLADAPNDDGIKKMIDDQQAKYIDVLEKYKEEAVKIVYWQGRIDGRDLLKVKGNKIEIEHLRYDPILETSEDFSTPLPAKDYTVVVKEIQSRSFGPFVLEQPSKNNDYTATLYLSDFPKHGYSWWKFELYYIPRQPEELGLTVPWRN</sequence>